<evidence type="ECO:0000313" key="2">
    <source>
        <dbReference type="EMBL" id="MEB3958658.1"/>
    </source>
</evidence>
<keyword evidence="3" id="KW-1185">Reference proteome</keyword>
<dbReference type="Pfam" id="PF03861">
    <property type="entry name" value="ANTAR"/>
    <property type="match status" value="1"/>
</dbReference>
<evidence type="ECO:0000259" key="1">
    <source>
        <dbReference type="SMART" id="SM01012"/>
    </source>
</evidence>
<dbReference type="Gene3D" id="1.10.10.10">
    <property type="entry name" value="Winged helix-like DNA-binding domain superfamily/Winged helix DNA-binding domain"/>
    <property type="match status" value="1"/>
</dbReference>
<sequence length="96" mass="10259">MAVEMRLQAISMRVSTRGMRAGAPAIAPYVSASAGTAVERSVLSAVLTEQAKGVLAARFSCTPEQALFLLHEHCRRTNVPVTVLAHHVALHHDLSS</sequence>
<evidence type="ECO:0000313" key="3">
    <source>
        <dbReference type="Proteomes" id="UP001352223"/>
    </source>
</evidence>
<dbReference type="Proteomes" id="UP001352223">
    <property type="component" value="Unassembled WGS sequence"/>
</dbReference>
<reference evidence="2 3" key="1">
    <citation type="submission" date="2022-10" db="EMBL/GenBank/DDBJ databases">
        <authorList>
            <person name="Xie J."/>
            <person name="Shen N."/>
        </authorList>
    </citation>
    <scope>NUCLEOTIDE SEQUENCE [LARGE SCALE GENOMIC DNA]</scope>
    <source>
        <strain evidence="2 3">DSM 41681</strain>
    </source>
</reference>
<dbReference type="EMBL" id="JAOZYB010000001">
    <property type="protein sequence ID" value="MEB3958658.1"/>
    <property type="molecule type" value="Genomic_DNA"/>
</dbReference>
<proteinExistence type="predicted"/>
<dbReference type="SMART" id="SM01012">
    <property type="entry name" value="ANTAR"/>
    <property type="match status" value="1"/>
</dbReference>
<comment type="caution">
    <text evidence="2">The sequence shown here is derived from an EMBL/GenBank/DDBJ whole genome shotgun (WGS) entry which is preliminary data.</text>
</comment>
<feature type="domain" description="ANTAR" evidence="1">
    <location>
        <begin position="34"/>
        <end position="89"/>
    </location>
</feature>
<organism evidence="2 3">
    <name type="scientific">Streptomyces kunmingensis</name>
    <dbReference type="NCBI Taxonomy" id="68225"/>
    <lineage>
        <taxon>Bacteria</taxon>
        <taxon>Bacillati</taxon>
        <taxon>Actinomycetota</taxon>
        <taxon>Actinomycetes</taxon>
        <taxon>Kitasatosporales</taxon>
        <taxon>Streptomycetaceae</taxon>
        <taxon>Streptomyces</taxon>
    </lineage>
</organism>
<accession>A0ABU6C1R0</accession>
<protein>
    <submittedName>
        <fullName evidence="2">ANTAR domain-containing protein</fullName>
    </submittedName>
</protein>
<dbReference type="InterPro" id="IPR005561">
    <property type="entry name" value="ANTAR"/>
</dbReference>
<dbReference type="InterPro" id="IPR036388">
    <property type="entry name" value="WH-like_DNA-bd_sf"/>
</dbReference>
<dbReference type="RefSeq" id="WP_324765644.1">
    <property type="nucleotide sequence ID" value="NZ_BAAATS010000022.1"/>
</dbReference>
<gene>
    <name evidence="2" type="ORF">OKJ48_00035</name>
</gene>
<name>A0ABU6C1R0_9ACTN</name>